<dbReference type="GO" id="GO:0016491">
    <property type="term" value="F:oxidoreductase activity"/>
    <property type="evidence" value="ECO:0007669"/>
    <property type="project" value="UniProtKB-KW"/>
</dbReference>
<name>W3XL52_PESFW</name>
<dbReference type="Pfam" id="PF00106">
    <property type="entry name" value="adh_short"/>
    <property type="match status" value="1"/>
</dbReference>
<dbReference type="OrthoDB" id="9876299at2759"/>
<dbReference type="InterPro" id="IPR002347">
    <property type="entry name" value="SDR_fam"/>
</dbReference>
<dbReference type="Proteomes" id="UP000030651">
    <property type="component" value="Unassembled WGS sequence"/>
</dbReference>
<proteinExistence type="inferred from homology"/>
<sequence>MFSPGVAELRSYPAAQGSRLIFITIESRSLTDAAKALKVVADAGIDHLDLVIANAGGTPVPTTPFESVSADEMIRDYQVNAVGPLMLFQACRPLLLKAASSKWISISTGGGSITLMGTIRSRDGAAYVAAKAALNWITRAIHFTNEDLTAVAINPGLVGTDIGNWIAKEWGIPPTYTIEESVTGMMNVIDGATREACSGKFFRRDPMVESAWQFKVKAYCL</sequence>
<dbReference type="KEGG" id="pfy:PFICI_04016"/>
<dbReference type="SUPFAM" id="SSF51735">
    <property type="entry name" value="NAD(P)-binding Rossmann-fold domains"/>
    <property type="match status" value="1"/>
</dbReference>
<reference evidence="5" key="1">
    <citation type="journal article" date="2015" name="BMC Genomics">
        <title>Genomic and transcriptomic analysis of the endophytic fungus Pestalotiopsis fici reveals its lifestyle and high potential for synthesis of natural products.</title>
        <authorList>
            <person name="Wang X."/>
            <person name="Zhang X."/>
            <person name="Liu L."/>
            <person name="Xiang M."/>
            <person name="Wang W."/>
            <person name="Sun X."/>
            <person name="Che Y."/>
            <person name="Guo L."/>
            <person name="Liu G."/>
            <person name="Guo L."/>
            <person name="Wang C."/>
            <person name="Yin W.B."/>
            <person name="Stadler M."/>
            <person name="Zhang X."/>
            <person name="Liu X."/>
        </authorList>
    </citation>
    <scope>NUCLEOTIDE SEQUENCE [LARGE SCALE GENOMIC DNA]</scope>
    <source>
        <strain evidence="5">W106-1 / CGMCC3.15140</strain>
    </source>
</reference>
<dbReference type="GeneID" id="19269029"/>
<evidence type="ECO:0000256" key="3">
    <source>
        <dbReference type="ARBA" id="ARBA00023002"/>
    </source>
</evidence>
<evidence type="ECO:0000256" key="2">
    <source>
        <dbReference type="ARBA" id="ARBA00022857"/>
    </source>
</evidence>
<dbReference type="InterPro" id="IPR036291">
    <property type="entry name" value="NAD(P)-bd_dom_sf"/>
</dbReference>
<dbReference type="OMA" id="WIAKEWG"/>
<dbReference type="AlphaFoldDB" id="W3XL52"/>
<dbReference type="eggNOG" id="KOG1611">
    <property type="taxonomic scope" value="Eukaryota"/>
</dbReference>
<dbReference type="PANTHER" id="PTHR43544:SF7">
    <property type="entry name" value="NADB-LER2"/>
    <property type="match status" value="1"/>
</dbReference>
<accession>W3XL52</accession>
<dbReference type="EMBL" id="KI912110">
    <property type="protein sequence ID" value="ETS85991.1"/>
    <property type="molecule type" value="Genomic_DNA"/>
</dbReference>
<dbReference type="Gene3D" id="3.40.50.720">
    <property type="entry name" value="NAD(P)-binding Rossmann-like Domain"/>
    <property type="match status" value="1"/>
</dbReference>
<dbReference type="PRINTS" id="PR00081">
    <property type="entry name" value="GDHRDH"/>
</dbReference>
<keyword evidence="3" id="KW-0560">Oxidoreductase</keyword>
<keyword evidence="5" id="KW-1185">Reference proteome</keyword>
<dbReference type="InParanoid" id="W3XL52"/>
<protein>
    <submittedName>
        <fullName evidence="4">Uncharacterized protein</fullName>
    </submittedName>
</protein>
<dbReference type="RefSeq" id="XP_007830788.1">
    <property type="nucleotide sequence ID" value="XM_007832597.1"/>
</dbReference>
<gene>
    <name evidence="4" type="ORF">PFICI_04016</name>
</gene>
<dbReference type="InterPro" id="IPR051468">
    <property type="entry name" value="Fungal_SecMetab_SDRs"/>
</dbReference>
<organism evidence="4 5">
    <name type="scientific">Pestalotiopsis fici (strain W106-1 / CGMCC3.15140)</name>
    <dbReference type="NCBI Taxonomy" id="1229662"/>
    <lineage>
        <taxon>Eukaryota</taxon>
        <taxon>Fungi</taxon>
        <taxon>Dikarya</taxon>
        <taxon>Ascomycota</taxon>
        <taxon>Pezizomycotina</taxon>
        <taxon>Sordariomycetes</taxon>
        <taxon>Xylariomycetidae</taxon>
        <taxon>Amphisphaeriales</taxon>
        <taxon>Sporocadaceae</taxon>
        <taxon>Pestalotiopsis</taxon>
    </lineage>
</organism>
<evidence type="ECO:0000313" key="5">
    <source>
        <dbReference type="Proteomes" id="UP000030651"/>
    </source>
</evidence>
<keyword evidence="2" id="KW-0521">NADP</keyword>
<evidence type="ECO:0000256" key="1">
    <source>
        <dbReference type="ARBA" id="ARBA00006484"/>
    </source>
</evidence>
<dbReference type="GO" id="GO:0005737">
    <property type="term" value="C:cytoplasm"/>
    <property type="evidence" value="ECO:0007669"/>
    <property type="project" value="TreeGrafter"/>
</dbReference>
<evidence type="ECO:0000313" key="4">
    <source>
        <dbReference type="EMBL" id="ETS85991.1"/>
    </source>
</evidence>
<dbReference type="PANTHER" id="PTHR43544">
    <property type="entry name" value="SHORT-CHAIN DEHYDROGENASE/REDUCTASE"/>
    <property type="match status" value="1"/>
</dbReference>
<comment type="similarity">
    <text evidence="1">Belongs to the short-chain dehydrogenases/reductases (SDR) family.</text>
</comment>
<dbReference type="HOGENOM" id="CLU_010194_9_1_1"/>